<keyword evidence="9 12" id="KW-0067">ATP-binding</keyword>
<keyword evidence="11 13" id="KW-0472">Membrane</keyword>
<keyword evidence="10 13" id="KW-1133">Transmembrane helix</keyword>
<accession>A0ABV8F2C6</accession>
<evidence type="ECO:0000256" key="8">
    <source>
        <dbReference type="ARBA" id="ARBA00022777"/>
    </source>
</evidence>
<dbReference type="Proteomes" id="UP001595698">
    <property type="component" value="Unassembled WGS sequence"/>
</dbReference>
<comment type="caution">
    <text evidence="15">The sequence shown here is derived from an EMBL/GenBank/DDBJ whole genome shotgun (WGS) entry which is preliminary data.</text>
</comment>
<dbReference type="PROSITE" id="PS01331">
    <property type="entry name" value="THYMIDYLATE_KINASE"/>
    <property type="match status" value="1"/>
</dbReference>
<evidence type="ECO:0000256" key="9">
    <source>
        <dbReference type="ARBA" id="ARBA00022840"/>
    </source>
</evidence>
<comment type="catalytic activity">
    <reaction evidence="12">
        <text>dTMP + ATP = dTDP + ADP</text>
        <dbReference type="Rhea" id="RHEA:13517"/>
        <dbReference type="ChEBI" id="CHEBI:30616"/>
        <dbReference type="ChEBI" id="CHEBI:58369"/>
        <dbReference type="ChEBI" id="CHEBI:63528"/>
        <dbReference type="ChEBI" id="CHEBI:456216"/>
        <dbReference type="EC" id="2.7.4.9"/>
    </reaction>
</comment>
<evidence type="ECO:0000313" key="15">
    <source>
        <dbReference type="EMBL" id="MFC3982812.1"/>
    </source>
</evidence>
<dbReference type="CDD" id="cd06173">
    <property type="entry name" value="MFS_MefA_like"/>
    <property type="match status" value="1"/>
</dbReference>
<dbReference type="InterPro" id="IPR018095">
    <property type="entry name" value="Thymidylate_kin_CS"/>
</dbReference>
<keyword evidence="2" id="KW-0813">Transport</keyword>
<keyword evidence="8 12" id="KW-0418">Kinase</keyword>
<evidence type="ECO:0000256" key="3">
    <source>
        <dbReference type="ARBA" id="ARBA00022475"/>
    </source>
</evidence>
<dbReference type="RefSeq" id="WP_386191400.1">
    <property type="nucleotide sequence ID" value="NZ_JBHSBC010000021.1"/>
</dbReference>
<gene>
    <name evidence="12 15" type="primary">tmk</name>
    <name evidence="15" type="ORF">ACFOYY_21920</name>
</gene>
<dbReference type="GO" id="GO:0004798">
    <property type="term" value="F:dTMP kinase activity"/>
    <property type="evidence" value="ECO:0007669"/>
    <property type="project" value="UniProtKB-EC"/>
</dbReference>
<evidence type="ECO:0000256" key="5">
    <source>
        <dbReference type="ARBA" id="ARBA00022692"/>
    </source>
</evidence>
<dbReference type="InterPro" id="IPR010290">
    <property type="entry name" value="TM_effector"/>
</dbReference>
<evidence type="ECO:0000256" key="4">
    <source>
        <dbReference type="ARBA" id="ARBA00022679"/>
    </source>
</evidence>
<dbReference type="PANTHER" id="PTHR43266:SF2">
    <property type="entry name" value="MAJOR FACILITATOR SUPERFAMILY (MFS) PROFILE DOMAIN-CONTAINING PROTEIN"/>
    <property type="match status" value="1"/>
</dbReference>
<dbReference type="PANTHER" id="PTHR43266">
    <property type="entry name" value="MACROLIDE-EFFLUX PROTEIN"/>
    <property type="match status" value="1"/>
</dbReference>
<evidence type="ECO:0000256" key="6">
    <source>
        <dbReference type="ARBA" id="ARBA00022727"/>
    </source>
</evidence>
<evidence type="ECO:0000259" key="14">
    <source>
        <dbReference type="Pfam" id="PF02223"/>
    </source>
</evidence>
<keyword evidence="16" id="KW-1185">Reference proteome</keyword>
<evidence type="ECO:0000256" key="12">
    <source>
        <dbReference type="HAMAP-Rule" id="MF_00165"/>
    </source>
</evidence>
<dbReference type="SUPFAM" id="SSF52540">
    <property type="entry name" value="P-loop containing nucleoside triphosphate hydrolases"/>
    <property type="match status" value="1"/>
</dbReference>
<feature type="transmembrane region" description="Helical" evidence="13">
    <location>
        <begin position="25"/>
        <end position="46"/>
    </location>
</feature>
<dbReference type="InterPro" id="IPR027417">
    <property type="entry name" value="P-loop_NTPase"/>
</dbReference>
<feature type="transmembrane region" description="Helical" evidence="13">
    <location>
        <begin position="376"/>
        <end position="395"/>
    </location>
</feature>
<name>A0ABV8F2C6_9ACTN</name>
<protein>
    <recommendedName>
        <fullName evidence="12">Thymidylate kinase</fullName>
        <ecNumber evidence="12">2.7.4.9</ecNumber>
    </recommendedName>
    <alternativeName>
        <fullName evidence="12">dTMP kinase</fullName>
    </alternativeName>
</protein>
<feature type="transmembrane region" description="Helical" evidence="13">
    <location>
        <begin position="154"/>
        <end position="172"/>
    </location>
</feature>
<dbReference type="SUPFAM" id="SSF103473">
    <property type="entry name" value="MFS general substrate transporter"/>
    <property type="match status" value="1"/>
</dbReference>
<dbReference type="Gene3D" id="1.20.1250.20">
    <property type="entry name" value="MFS general substrate transporter like domains"/>
    <property type="match status" value="1"/>
</dbReference>
<feature type="transmembrane region" description="Helical" evidence="13">
    <location>
        <begin position="245"/>
        <end position="267"/>
    </location>
</feature>
<dbReference type="NCBIfam" id="TIGR00041">
    <property type="entry name" value="DTMP_kinase"/>
    <property type="match status" value="1"/>
</dbReference>
<comment type="similarity">
    <text evidence="12">Belongs to the thymidylate kinase family.</text>
</comment>
<evidence type="ECO:0000256" key="11">
    <source>
        <dbReference type="ARBA" id="ARBA00023136"/>
    </source>
</evidence>
<keyword evidence="5 13" id="KW-0812">Transmembrane</keyword>
<keyword evidence="3" id="KW-1003">Cell membrane</keyword>
<evidence type="ECO:0000313" key="16">
    <source>
        <dbReference type="Proteomes" id="UP001595698"/>
    </source>
</evidence>
<proteinExistence type="inferred from homology"/>
<keyword evidence="6 12" id="KW-0545">Nucleotide biosynthesis</keyword>
<comment type="subcellular location">
    <subcellularLocation>
        <location evidence="1">Cell membrane</location>
        <topology evidence="1">Multi-pass membrane protein</topology>
    </subcellularLocation>
</comment>
<sequence length="687" mass="73556">MTTPGRNTARRKPPHVLANAPFRKLWTAMSVCSLGDWLNLIALTALAGNLTAGSGYRIQSFAIGGVFVAKMLPAILLGPLAGAFADRFDRRLTMVAADVARFALVLSIPLVGNYQWIIVATFLVECVNLFWVPAKDATVPNLVPKERLEAANQLNLLVTYGTAPIAALLFAVLSFTTDLLGALVPSLADTSLALFVNSLAYLASAVIIFTLREIPKTTSPTVKVATPSVLRQIVDGWRFVGRDRLVRGLITGMIGAFAAGGAVVGVAKLYVRALGGGDPAYGVMFGAVFLGMAAGMFFGPRMLRELSRRRLFGLSIIGAGAVLAAVALVHNLAIVVMLTTLLGACAGTAWIIGYTMIGLEVEDGLRGRTFSFLQSLARVTLLLVVAVVPTLAGLFGSHDFVFRRETVYVFDGSNLVLLIGALLAVTVGFLALRQMDDRPGMSVLADLVAALRGHGSPVPGGAGHRRGVFVAFEGGEGSGKTTQSRLLAIWLRDQGFDVVQTREPGSTKVGMRLRAILLDAVHQGLSARSEALLYAADRAEHVEKVIRPALDRGALVISDRYVDSSLAYQGAGRALDQAEVERLNRWATGGLVPDLTVLIDTPPSVGLARLGGAADRIESEPMEFHERVRREFRALAAAEPERYLVLDGTLPQERISQLIHDRMREMLPDPVPQEAEDATGTIPVIRD</sequence>
<dbReference type="EMBL" id="JBHSBC010000021">
    <property type="protein sequence ID" value="MFC3982812.1"/>
    <property type="molecule type" value="Genomic_DNA"/>
</dbReference>
<dbReference type="InterPro" id="IPR039430">
    <property type="entry name" value="Thymidylate_kin-like_dom"/>
</dbReference>
<feature type="transmembrane region" description="Helical" evidence="13">
    <location>
        <begin position="58"/>
        <end position="80"/>
    </location>
</feature>
<dbReference type="CDD" id="cd01672">
    <property type="entry name" value="TMPK"/>
    <property type="match status" value="1"/>
</dbReference>
<organism evidence="15 16">
    <name type="scientific">Streptosporangium jomthongense</name>
    <dbReference type="NCBI Taxonomy" id="1193683"/>
    <lineage>
        <taxon>Bacteria</taxon>
        <taxon>Bacillati</taxon>
        <taxon>Actinomycetota</taxon>
        <taxon>Actinomycetes</taxon>
        <taxon>Streptosporangiales</taxon>
        <taxon>Streptosporangiaceae</taxon>
        <taxon>Streptosporangium</taxon>
    </lineage>
</organism>
<reference evidence="16" key="1">
    <citation type="journal article" date="2019" name="Int. J. Syst. Evol. Microbiol.">
        <title>The Global Catalogue of Microorganisms (GCM) 10K type strain sequencing project: providing services to taxonomists for standard genome sequencing and annotation.</title>
        <authorList>
            <consortium name="The Broad Institute Genomics Platform"/>
            <consortium name="The Broad Institute Genome Sequencing Center for Infectious Disease"/>
            <person name="Wu L."/>
            <person name="Ma J."/>
        </authorList>
    </citation>
    <scope>NUCLEOTIDE SEQUENCE [LARGE SCALE GENOMIC DNA]</scope>
    <source>
        <strain evidence="16">TBRC 7912</strain>
    </source>
</reference>
<dbReference type="Pfam" id="PF05977">
    <property type="entry name" value="MFS_3"/>
    <property type="match status" value="1"/>
</dbReference>
<keyword evidence="7 12" id="KW-0547">Nucleotide-binding</keyword>
<feature type="transmembrane region" description="Helical" evidence="13">
    <location>
        <begin position="279"/>
        <end position="299"/>
    </location>
</feature>
<feature type="domain" description="Thymidylate kinase-like" evidence="14">
    <location>
        <begin position="472"/>
        <end position="659"/>
    </location>
</feature>
<comment type="function">
    <text evidence="12">Phosphorylation of dTMP to form dTDP in both de novo and salvage pathways of dTTP synthesis.</text>
</comment>
<feature type="transmembrane region" description="Helical" evidence="13">
    <location>
        <begin position="311"/>
        <end position="328"/>
    </location>
</feature>
<evidence type="ECO:0000256" key="10">
    <source>
        <dbReference type="ARBA" id="ARBA00022989"/>
    </source>
</evidence>
<dbReference type="EC" id="2.7.4.9" evidence="12"/>
<evidence type="ECO:0000256" key="13">
    <source>
        <dbReference type="SAM" id="Phobius"/>
    </source>
</evidence>
<evidence type="ECO:0000256" key="7">
    <source>
        <dbReference type="ARBA" id="ARBA00022741"/>
    </source>
</evidence>
<dbReference type="HAMAP" id="MF_00165">
    <property type="entry name" value="Thymidylate_kinase"/>
    <property type="match status" value="1"/>
</dbReference>
<evidence type="ECO:0000256" key="2">
    <source>
        <dbReference type="ARBA" id="ARBA00022448"/>
    </source>
</evidence>
<dbReference type="Pfam" id="PF02223">
    <property type="entry name" value="Thymidylate_kin"/>
    <property type="match status" value="1"/>
</dbReference>
<feature type="transmembrane region" description="Helical" evidence="13">
    <location>
        <begin position="415"/>
        <end position="432"/>
    </location>
</feature>
<feature type="transmembrane region" description="Helical" evidence="13">
    <location>
        <begin position="334"/>
        <end position="355"/>
    </location>
</feature>
<keyword evidence="4 12" id="KW-0808">Transferase</keyword>
<feature type="binding site" evidence="12">
    <location>
        <begin position="474"/>
        <end position="481"/>
    </location>
    <ligand>
        <name>ATP</name>
        <dbReference type="ChEBI" id="CHEBI:30616"/>
    </ligand>
</feature>
<evidence type="ECO:0000256" key="1">
    <source>
        <dbReference type="ARBA" id="ARBA00004651"/>
    </source>
</evidence>
<dbReference type="InterPro" id="IPR036259">
    <property type="entry name" value="MFS_trans_sf"/>
</dbReference>
<dbReference type="Gene3D" id="3.40.50.300">
    <property type="entry name" value="P-loop containing nucleotide triphosphate hydrolases"/>
    <property type="match status" value="1"/>
</dbReference>
<dbReference type="InterPro" id="IPR018094">
    <property type="entry name" value="Thymidylate_kinase"/>
</dbReference>
<feature type="transmembrane region" description="Helical" evidence="13">
    <location>
        <begin position="192"/>
        <end position="211"/>
    </location>
</feature>